<dbReference type="SMART" id="SM00354">
    <property type="entry name" value="HTH_LACI"/>
    <property type="match status" value="1"/>
</dbReference>
<dbReference type="PROSITE" id="PS00356">
    <property type="entry name" value="HTH_LACI_1"/>
    <property type="match status" value="1"/>
</dbReference>
<dbReference type="InterPro" id="IPR046335">
    <property type="entry name" value="LacI/GalR-like_sensor"/>
</dbReference>
<evidence type="ECO:0000256" key="1">
    <source>
        <dbReference type="ARBA" id="ARBA00022491"/>
    </source>
</evidence>
<keyword evidence="2" id="KW-0805">Transcription regulation</keyword>
<keyword evidence="7" id="KW-1185">Reference proteome</keyword>
<evidence type="ECO:0000259" key="5">
    <source>
        <dbReference type="PROSITE" id="PS50932"/>
    </source>
</evidence>
<accession>A0ABT8GJ83</accession>
<evidence type="ECO:0000313" key="6">
    <source>
        <dbReference type="EMBL" id="MDN4481498.1"/>
    </source>
</evidence>
<dbReference type="SUPFAM" id="SSF53822">
    <property type="entry name" value="Periplasmic binding protein-like I"/>
    <property type="match status" value="1"/>
</dbReference>
<evidence type="ECO:0000313" key="7">
    <source>
        <dbReference type="Proteomes" id="UP001172708"/>
    </source>
</evidence>
<evidence type="ECO:0000256" key="4">
    <source>
        <dbReference type="ARBA" id="ARBA00023163"/>
    </source>
</evidence>
<sequence length="360" mass="37549">MSAGKRTPRRTPGIRDVAAAAGVSVTTVSHVLNDTPHTRTADETKIRVKEAAARLGYQPNRLARGLRTQASGMVGLVTEEIATTPHAGRIILGAQEEASRHNLTLAIINSQLNHAPEVGSREVQAFLDRQVDGLIYATVYHDVVVPPEELLSVPAVLIGARDIGGKIPSVMPDERGGAASVVEHLVAAGHRRIAFAATAIDVPATRGRLLGFRDGMLAAGLDPDEFVVEAEPEAAGGYAATHALLGAGRSSAARPTAVFCYNDRMAMGAYRAIAELGLAVPTDVSVVGFDNQDPIPTSLFPALTTVALPHYELGAAAVEAIIRLKTEGGADLPEASEPQLLSCPIVERGSVAAPVRGTAA</sequence>
<comment type="caution">
    <text evidence="6">The sequence shown here is derived from an EMBL/GenBank/DDBJ whole genome shotgun (WGS) entry which is preliminary data.</text>
</comment>
<dbReference type="Gene3D" id="1.10.260.40">
    <property type="entry name" value="lambda repressor-like DNA-binding domains"/>
    <property type="match status" value="1"/>
</dbReference>
<dbReference type="Gene3D" id="3.40.50.2300">
    <property type="match status" value="2"/>
</dbReference>
<feature type="domain" description="HTH lacI-type" evidence="5">
    <location>
        <begin position="12"/>
        <end position="68"/>
    </location>
</feature>
<dbReference type="CDD" id="cd06288">
    <property type="entry name" value="PBP1_sucrose_transcription_regulator"/>
    <property type="match status" value="1"/>
</dbReference>
<evidence type="ECO:0000256" key="3">
    <source>
        <dbReference type="ARBA" id="ARBA00023125"/>
    </source>
</evidence>
<dbReference type="SUPFAM" id="SSF47413">
    <property type="entry name" value="lambda repressor-like DNA-binding domains"/>
    <property type="match status" value="1"/>
</dbReference>
<keyword evidence="1" id="KW-0678">Repressor</keyword>
<name>A0ABT8GJ83_9MICO</name>
<dbReference type="Pfam" id="PF00356">
    <property type="entry name" value="LacI"/>
    <property type="match status" value="1"/>
</dbReference>
<protein>
    <submittedName>
        <fullName evidence="6">LacI family DNA-binding transcriptional regulator</fullName>
    </submittedName>
</protein>
<proteinExistence type="predicted"/>
<dbReference type="CDD" id="cd01392">
    <property type="entry name" value="HTH_LacI"/>
    <property type="match status" value="1"/>
</dbReference>
<dbReference type="InterPro" id="IPR000843">
    <property type="entry name" value="HTH_LacI"/>
</dbReference>
<dbReference type="GO" id="GO:0003677">
    <property type="term" value="F:DNA binding"/>
    <property type="evidence" value="ECO:0007669"/>
    <property type="project" value="UniProtKB-KW"/>
</dbReference>
<dbReference type="PANTHER" id="PTHR30146:SF148">
    <property type="entry name" value="HTH-TYPE TRANSCRIPTIONAL REPRESSOR PURR-RELATED"/>
    <property type="match status" value="1"/>
</dbReference>
<gene>
    <name evidence="6" type="ORF">QQX02_11245</name>
</gene>
<dbReference type="InterPro" id="IPR028082">
    <property type="entry name" value="Peripla_BP_I"/>
</dbReference>
<dbReference type="InterPro" id="IPR010982">
    <property type="entry name" value="Lambda_DNA-bd_dom_sf"/>
</dbReference>
<dbReference type="EMBL" id="JAUHQA010000001">
    <property type="protein sequence ID" value="MDN4481498.1"/>
    <property type="molecule type" value="Genomic_DNA"/>
</dbReference>
<organism evidence="6 7">
    <name type="scientific">Demequina muriae</name>
    <dbReference type="NCBI Taxonomy" id="3051664"/>
    <lineage>
        <taxon>Bacteria</taxon>
        <taxon>Bacillati</taxon>
        <taxon>Actinomycetota</taxon>
        <taxon>Actinomycetes</taxon>
        <taxon>Micrococcales</taxon>
        <taxon>Demequinaceae</taxon>
        <taxon>Demequina</taxon>
    </lineage>
</organism>
<dbReference type="PROSITE" id="PS50932">
    <property type="entry name" value="HTH_LACI_2"/>
    <property type="match status" value="1"/>
</dbReference>
<keyword evidence="3 6" id="KW-0238">DNA-binding</keyword>
<reference evidence="6" key="1">
    <citation type="submission" date="2023-06" db="EMBL/GenBank/DDBJ databases">
        <title>Egi l300058.</title>
        <authorList>
            <person name="Gao L."/>
            <person name="Fang B.-Z."/>
            <person name="Li W.-J."/>
        </authorList>
    </citation>
    <scope>NUCLEOTIDE SEQUENCE</scope>
    <source>
        <strain evidence="6">EGI L300058</strain>
    </source>
</reference>
<keyword evidence="4" id="KW-0804">Transcription</keyword>
<dbReference type="RefSeq" id="WP_301143162.1">
    <property type="nucleotide sequence ID" value="NZ_JAUHQA010000001.1"/>
</dbReference>
<dbReference type="Proteomes" id="UP001172708">
    <property type="component" value="Unassembled WGS sequence"/>
</dbReference>
<evidence type="ECO:0000256" key="2">
    <source>
        <dbReference type="ARBA" id="ARBA00023015"/>
    </source>
</evidence>
<dbReference type="Pfam" id="PF13377">
    <property type="entry name" value="Peripla_BP_3"/>
    <property type="match status" value="1"/>
</dbReference>
<dbReference type="PANTHER" id="PTHR30146">
    <property type="entry name" value="LACI-RELATED TRANSCRIPTIONAL REPRESSOR"/>
    <property type="match status" value="1"/>
</dbReference>